<organism evidence="2 3">
    <name type="scientific">Stagnihabitans tardus</name>
    <dbReference type="NCBI Taxonomy" id="2699202"/>
    <lineage>
        <taxon>Bacteria</taxon>
        <taxon>Pseudomonadati</taxon>
        <taxon>Pseudomonadota</taxon>
        <taxon>Alphaproteobacteria</taxon>
        <taxon>Rhodobacterales</taxon>
        <taxon>Paracoccaceae</taxon>
        <taxon>Stagnihabitans</taxon>
    </lineage>
</organism>
<reference evidence="2" key="1">
    <citation type="submission" date="2020-01" db="EMBL/GenBank/DDBJ databases">
        <authorList>
            <person name="Chen W.-M."/>
        </authorList>
    </citation>
    <scope>NUCLEOTIDE SEQUENCE</scope>
    <source>
        <strain evidence="2">CYK-10</strain>
    </source>
</reference>
<keyword evidence="3" id="KW-1185">Reference proteome</keyword>
<keyword evidence="1" id="KW-0812">Transmembrane</keyword>
<protein>
    <submittedName>
        <fullName evidence="2">Uncharacterized protein</fullName>
    </submittedName>
</protein>
<keyword evidence="1" id="KW-1133">Transmembrane helix</keyword>
<feature type="transmembrane region" description="Helical" evidence="1">
    <location>
        <begin position="21"/>
        <end position="41"/>
    </location>
</feature>
<comment type="caution">
    <text evidence="2">The sequence shown here is derived from an EMBL/GenBank/DDBJ whole genome shotgun (WGS) entry which is preliminary data.</text>
</comment>
<dbReference type="EMBL" id="JAABNR010000001">
    <property type="protein sequence ID" value="NBZ86159.1"/>
    <property type="molecule type" value="Genomic_DNA"/>
</dbReference>
<sequence length="172" mass="18081">MTLLPLLHDRMGFDAIYAQSVIVVLCGVAIEAGLFIIYLGFSGDLQYARMSSEVLFPLAVVGAYFLVTASLGYGLAFALCQSLDLRPWLGRVVALMAAPLCSGLAAVVVIAVMEGFNGGEFDNGPAPVEVLFMATLFSYATLGLPLLAAAVLAARTIRKTRVNAEAVFGGTN</sequence>
<dbReference type="RefSeq" id="WP_168772957.1">
    <property type="nucleotide sequence ID" value="NZ_JAABNR010000001.1"/>
</dbReference>
<proteinExistence type="predicted"/>
<keyword evidence="1" id="KW-0472">Membrane</keyword>
<evidence type="ECO:0000313" key="2">
    <source>
        <dbReference type="EMBL" id="NBZ86159.1"/>
    </source>
</evidence>
<gene>
    <name evidence="2" type="ORF">GV832_01080</name>
</gene>
<evidence type="ECO:0000256" key="1">
    <source>
        <dbReference type="SAM" id="Phobius"/>
    </source>
</evidence>
<feature type="transmembrane region" description="Helical" evidence="1">
    <location>
        <begin position="61"/>
        <end position="80"/>
    </location>
</feature>
<dbReference type="Proteomes" id="UP001193501">
    <property type="component" value="Unassembled WGS sequence"/>
</dbReference>
<feature type="transmembrane region" description="Helical" evidence="1">
    <location>
        <begin position="132"/>
        <end position="154"/>
    </location>
</feature>
<name>A0AAE4Y9D5_9RHOB</name>
<feature type="transmembrane region" description="Helical" evidence="1">
    <location>
        <begin position="92"/>
        <end position="112"/>
    </location>
</feature>
<evidence type="ECO:0000313" key="3">
    <source>
        <dbReference type="Proteomes" id="UP001193501"/>
    </source>
</evidence>
<dbReference type="AlphaFoldDB" id="A0AAE4Y9D5"/>
<accession>A0AAE4Y9D5</accession>